<evidence type="ECO:0000256" key="14">
    <source>
        <dbReference type="SAM" id="MobiDB-lite"/>
    </source>
</evidence>
<evidence type="ECO:0000256" key="7">
    <source>
        <dbReference type="ARBA" id="ARBA00022837"/>
    </source>
</evidence>
<evidence type="ECO:0000256" key="8">
    <source>
        <dbReference type="ARBA" id="ARBA00022889"/>
    </source>
</evidence>
<gene>
    <name evidence="19" type="primary">LOC129334058</name>
</gene>
<evidence type="ECO:0000259" key="17">
    <source>
        <dbReference type="PROSITE" id="PS50268"/>
    </source>
</evidence>
<dbReference type="Gene3D" id="2.60.40.60">
    <property type="entry name" value="Cadherins"/>
    <property type="match status" value="6"/>
</dbReference>
<dbReference type="Pfam" id="PF15974">
    <property type="entry name" value="Cadherin_tail"/>
    <property type="match status" value="1"/>
</dbReference>
<dbReference type="InterPro" id="IPR031904">
    <property type="entry name" value="Cadherin_CBD"/>
</dbReference>
<comment type="function">
    <text evidence="1">Potential calcium-dependent cell-adhesion protein. May be involved in the establishment and maintenance of specific neuronal connections in the brain.</text>
</comment>
<comment type="subcellular location">
    <subcellularLocation>
        <location evidence="2">Cell membrane</location>
        <topology evidence="2">Single-pass type I membrane protein</topology>
    </subcellularLocation>
</comment>
<organism evidence="18 19">
    <name type="scientific">Eublepharis macularius</name>
    <name type="common">Leopard gecko</name>
    <name type="synonym">Cyrtodactylus macularius</name>
    <dbReference type="NCBI Taxonomy" id="481883"/>
    <lineage>
        <taxon>Eukaryota</taxon>
        <taxon>Metazoa</taxon>
        <taxon>Chordata</taxon>
        <taxon>Craniata</taxon>
        <taxon>Vertebrata</taxon>
        <taxon>Euteleostomi</taxon>
        <taxon>Lepidosauria</taxon>
        <taxon>Squamata</taxon>
        <taxon>Bifurcata</taxon>
        <taxon>Gekkota</taxon>
        <taxon>Eublepharidae</taxon>
        <taxon>Eublepharinae</taxon>
        <taxon>Eublepharis</taxon>
    </lineage>
</organism>
<dbReference type="Pfam" id="PF16492">
    <property type="entry name" value="Cadherin_C_2"/>
    <property type="match status" value="1"/>
</dbReference>
<dbReference type="GO" id="GO:0007156">
    <property type="term" value="P:homophilic cell adhesion via plasma membrane adhesion molecules"/>
    <property type="evidence" value="ECO:0007669"/>
    <property type="project" value="InterPro"/>
</dbReference>
<dbReference type="PANTHER" id="PTHR24028">
    <property type="entry name" value="CADHERIN-87A"/>
    <property type="match status" value="1"/>
</dbReference>
<feature type="chain" id="PRO_5041729218" description="Protocadherin gamma-C3" evidence="16">
    <location>
        <begin position="22"/>
        <end position="968"/>
    </location>
</feature>
<evidence type="ECO:0000256" key="5">
    <source>
        <dbReference type="ARBA" id="ARBA00022729"/>
    </source>
</evidence>
<feature type="region of interest" description="Disordered" evidence="14">
    <location>
        <begin position="144"/>
        <end position="172"/>
    </location>
</feature>
<keyword evidence="3" id="KW-1003">Cell membrane</keyword>
<dbReference type="AlphaFoldDB" id="A0AA97JN02"/>
<dbReference type="GO" id="GO:0005886">
    <property type="term" value="C:plasma membrane"/>
    <property type="evidence" value="ECO:0007669"/>
    <property type="project" value="UniProtKB-SubCell"/>
</dbReference>
<dbReference type="InterPro" id="IPR032455">
    <property type="entry name" value="Cadherin_C"/>
</dbReference>
<evidence type="ECO:0000313" key="18">
    <source>
        <dbReference type="Proteomes" id="UP001190640"/>
    </source>
</evidence>
<accession>A0AA97JN02</accession>
<evidence type="ECO:0000256" key="4">
    <source>
        <dbReference type="ARBA" id="ARBA00022692"/>
    </source>
</evidence>
<feature type="region of interest" description="Disordered" evidence="14">
    <location>
        <begin position="839"/>
        <end position="968"/>
    </location>
</feature>
<keyword evidence="10 15" id="KW-0472">Membrane</keyword>
<dbReference type="FunFam" id="2.60.40.60:FF:000004">
    <property type="entry name" value="Protocadherin 1 gamma 2"/>
    <property type="match status" value="1"/>
</dbReference>
<keyword evidence="18" id="KW-1185">Reference proteome</keyword>
<dbReference type="InterPro" id="IPR020894">
    <property type="entry name" value="Cadherin_CS"/>
</dbReference>
<name>A0AA97JN02_EUBMA</name>
<keyword evidence="6" id="KW-0677">Repeat</keyword>
<reference evidence="19" key="1">
    <citation type="submission" date="2025-08" db="UniProtKB">
        <authorList>
            <consortium name="RefSeq"/>
        </authorList>
    </citation>
    <scope>IDENTIFICATION</scope>
    <source>
        <tissue evidence="19">Blood</tissue>
    </source>
</reference>
<dbReference type="Proteomes" id="UP001190640">
    <property type="component" value="Chromosome 7"/>
</dbReference>
<dbReference type="FunFam" id="2.60.40.60:FF:000185">
    <property type="entry name" value="Protocadherin 2 alpha c"/>
    <property type="match status" value="1"/>
</dbReference>
<feature type="transmembrane region" description="Helical" evidence="15">
    <location>
        <begin position="682"/>
        <end position="705"/>
    </location>
</feature>
<evidence type="ECO:0000256" key="10">
    <source>
        <dbReference type="ARBA" id="ARBA00023136"/>
    </source>
</evidence>
<feature type="domain" description="Cadherin" evidence="17">
    <location>
        <begin position="122"/>
        <end position="230"/>
    </location>
</feature>
<evidence type="ECO:0000256" key="9">
    <source>
        <dbReference type="ARBA" id="ARBA00022989"/>
    </source>
</evidence>
<keyword evidence="9 15" id="KW-1133">Transmembrane helix</keyword>
<dbReference type="FunFam" id="2.60.40.60:FF:000006">
    <property type="entry name" value="Protocadherin alpha 2"/>
    <property type="match status" value="1"/>
</dbReference>
<feature type="compositionally biased region" description="Polar residues" evidence="14">
    <location>
        <begin position="856"/>
        <end position="865"/>
    </location>
</feature>
<dbReference type="SUPFAM" id="SSF49313">
    <property type="entry name" value="Cadherin-like"/>
    <property type="match status" value="6"/>
</dbReference>
<feature type="compositionally biased region" description="Basic and acidic residues" evidence="14">
    <location>
        <begin position="927"/>
        <end position="941"/>
    </location>
</feature>
<keyword evidence="11" id="KW-0325">Glycoprotein</keyword>
<dbReference type="InterPro" id="IPR002126">
    <property type="entry name" value="Cadherin-like_dom"/>
</dbReference>
<dbReference type="FunFam" id="2.60.40.60:FF:000002">
    <property type="entry name" value="Protocadherin alpha 2"/>
    <property type="match status" value="1"/>
</dbReference>
<evidence type="ECO:0000256" key="11">
    <source>
        <dbReference type="ARBA" id="ARBA00023180"/>
    </source>
</evidence>
<evidence type="ECO:0000256" key="16">
    <source>
        <dbReference type="SAM" id="SignalP"/>
    </source>
</evidence>
<dbReference type="FunFam" id="2.60.40.60:FF:000018">
    <property type="entry name" value="Protocadherin gamma c3"/>
    <property type="match status" value="1"/>
</dbReference>
<dbReference type="GeneID" id="129334058"/>
<feature type="domain" description="Cadherin" evidence="17">
    <location>
        <begin position="231"/>
        <end position="339"/>
    </location>
</feature>
<feature type="domain" description="Cadherin" evidence="17">
    <location>
        <begin position="445"/>
        <end position="554"/>
    </location>
</feature>
<dbReference type="PRINTS" id="PR00205">
    <property type="entry name" value="CADHERIN"/>
</dbReference>
<keyword evidence="8" id="KW-0130">Cell adhesion</keyword>
<dbReference type="Pfam" id="PF08266">
    <property type="entry name" value="Cadherin_2"/>
    <property type="match status" value="1"/>
</dbReference>
<keyword evidence="5 16" id="KW-0732">Signal</keyword>
<evidence type="ECO:0000313" key="19">
    <source>
        <dbReference type="RefSeq" id="XP_054841963.1"/>
    </source>
</evidence>
<feature type="compositionally biased region" description="Basic and acidic residues" evidence="14">
    <location>
        <begin position="951"/>
        <end position="968"/>
    </location>
</feature>
<dbReference type="PROSITE" id="PS50268">
    <property type="entry name" value="CADHERIN_2"/>
    <property type="match status" value="6"/>
</dbReference>
<evidence type="ECO:0000256" key="15">
    <source>
        <dbReference type="SAM" id="Phobius"/>
    </source>
</evidence>
<dbReference type="GO" id="GO:0005509">
    <property type="term" value="F:calcium ion binding"/>
    <property type="evidence" value="ECO:0007669"/>
    <property type="project" value="UniProtKB-UniRule"/>
</dbReference>
<evidence type="ECO:0000256" key="12">
    <source>
        <dbReference type="ARBA" id="ARBA00074462"/>
    </source>
</evidence>
<keyword evidence="7 13" id="KW-0106">Calcium</keyword>
<dbReference type="SMART" id="SM00112">
    <property type="entry name" value="CA"/>
    <property type="match status" value="6"/>
</dbReference>
<feature type="domain" description="Cadherin" evidence="17">
    <location>
        <begin position="579"/>
        <end position="666"/>
    </location>
</feature>
<evidence type="ECO:0000256" key="13">
    <source>
        <dbReference type="PROSITE-ProRule" id="PRU00043"/>
    </source>
</evidence>
<protein>
    <recommendedName>
        <fullName evidence="12">Protocadherin gamma-C3</fullName>
    </recommendedName>
</protein>
<dbReference type="FunFam" id="2.60.40.60:FF:000001">
    <property type="entry name" value="Protocadherin alpha 2"/>
    <property type="match status" value="1"/>
</dbReference>
<feature type="signal peptide" evidence="16">
    <location>
        <begin position="1"/>
        <end position="21"/>
    </location>
</feature>
<sequence length="968" mass="103092">MRLYLLVSCLVSCSAPGQVEYSIAEETERGAPVGNVARDLGLDAAALPARRCRLVGGAGRAYFSLEAGSGALAVGEPVDREQICPLQPSCALSYELVLESPLELHKLRVRILDVNDHAPRFPLPEYHVGVAEFLSPGARFALPSAQDPDEGSHGVQGYSLSPDPHFGLAMQTRGDGSSYPELVLEKPLDREQQAAHRLSLTAHDGGSPARSGSAQVLVTVLDTNDNAPAFEHSVYRASVLENSPAGTPVTQVRATDPDEGANGQVRYAFSNSTPPELRRLFGIDPQSGAVILRGALDGQAPPPPLELFVEARDGGLFGLSSVAKLLVDVTDVNNHAPEIVVTSLSSPVPEDSPLGTVVALLSITDRDPGQNGRVVCRVPPQLPFQLKASFDSYYTLVTSGLLDRERVAEYNVTLTASDLGSPPLATRQTLRLQVADVNDNPPRFLTQRREVAVAENNRPGASLFHVSASDPDLGENGRVSYLLRDIDIQGRALSSYLAIDAEGGTVYAKGAFDFERLQSFHFQVEAQDHGTPALAAAFLVSITVLDENDNAPVILFPAAPNGSLALEVVPRLAEADYLVTKVVAHDPDSGQNAWLTFQLLQASDAGLFRVSPGGGEVRTARALRSSDALKHKVVVLVKDRGEPPRSASLTLGVLLADALPQALPDFDDGPAARGPPLSRLNFYLLVSLGCLSGLFLAFLLLLLALRLLQCRPGPARPCPCCCCCPGEAPDKYRYNVRMLPGSHFSPEMVEIAGMGKLTHTYLYRAALGVGPSNNNLVPNGDAAGNLAKGAPGLLQVPTPCIQVQKVKSDHFNAILVPKPPNPDWRYSASLRAGMQGAGHMEEAGGLRGGPGGPEQQWPTVSSATTEPEAGEVSPPVGAGVNSNSWTFKYGPGNSKPPGPGELPDKFIIPGSPAIISIRQDPPNSQTDKSDFITFGKKEETKKKKKKKKGSKAQERKEKGHSTTDHSDQ</sequence>
<dbReference type="PANTHER" id="PTHR24028:SF153">
    <property type="entry name" value="PROTOCADHERIN ALPHA-C1"/>
    <property type="match status" value="1"/>
</dbReference>
<feature type="domain" description="Cadherin" evidence="17">
    <location>
        <begin position="17"/>
        <end position="121"/>
    </location>
</feature>
<dbReference type="InterPro" id="IPR015919">
    <property type="entry name" value="Cadherin-like_sf"/>
</dbReference>
<evidence type="ECO:0000256" key="2">
    <source>
        <dbReference type="ARBA" id="ARBA00004251"/>
    </source>
</evidence>
<feature type="domain" description="Cadherin" evidence="17">
    <location>
        <begin position="340"/>
        <end position="444"/>
    </location>
</feature>
<dbReference type="RefSeq" id="XP_054841963.1">
    <property type="nucleotide sequence ID" value="XM_054985988.1"/>
</dbReference>
<dbReference type="PROSITE" id="PS00232">
    <property type="entry name" value="CADHERIN_1"/>
    <property type="match status" value="3"/>
</dbReference>
<evidence type="ECO:0000256" key="3">
    <source>
        <dbReference type="ARBA" id="ARBA00022475"/>
    </source>
</evidence>
<dbReference type="CDD" id="cd11304">
    <property type="entry name" value="Cadherin_repeat"/>
    <property type="match status" value="6"/>
</dbReference>
<proteinExistence type="predicted"/>
<evidence type="ECO:0000256" key="1">
    <source>
        <dbReference type="ARBA" id="ARBA00003436"/>
    </source>
</evidence>
<dbReference type="InterPro" id="IPR013164">
    <property type="entry name" value="Cadherin_N"/>
</dbReference>
<evidence type="ECO:0000256" key="6">
    <source>
        <dbReference type="ARBA" id="ARBA00022737"/>
    </source>
</evidence>
<dbReference type="Pfam" id="PF00028">
    <property type="entry name" value="Cadherin"/>
    <property type="match status" value="5"/>
</dbReference>
<keyword evidence="4 15" id="KW-0812">Transmembrane</keyword>
<dbReference type="InterPro" id="IPR050174">
    <property type="entry name" value="Protocadherin/Cadherin-CA"/>
</dbReference>